<keyword evidence="5 7" id="KW-0472">Membrane</keyword>
<sequence>MFSYALKSLRANITRLVATALAVILGIGFLASGLMLTDAMRAGLTGDVEEQYQNVDFAIIATASSEQSSGMDFQLTVPESVLATARDTPGVEAAAGEIQADARVLRPDGTTANLRSQGRSWIADSELNPLSLDEGSAPKGSAQVVLDRKLASEAGASVGDTVSVQTPAGTKQFKVSGISSFGRQDALDDGGTISFSEETAVEVLNAGTPGFSDVLLRTSGDPATVQAALEEALPTFVAVQTGEQFVSDAAESASAFISLLRPVLQGFAYLSMFVAAFVIFNTFSVVVTQRFRELALIRAVGGTPAQVRRSLIFEGMAIGVVASALGIVVGAALAIGLQALLRQFDLEIPGAGVKISTYTVVLCMLIGVVVTTLSVIVPAFRAGRTKPVEAMRSSAVDTSGSSVVRAVFGAMFLLGSIALLLANRFVGVQWNYLTFGALFLFIGLFIGGPLLARLFAILVRPIMALFGMTGRLAADNAVRNPKRTATTANALVIGLFLVTLVTVSGEAMKTSLVDQLSSASSPDFIVSSQGAIDPKLVASIDKTPGVTNTAAIKSSVAIESSGQATFVSAANLDQLTKSAGLKVTSGSSEAVTSGAGIAVPDFSNFGGGALSSPGATGAGLGDVVILRTVDGQELSLPIVAVYEGSLESFVGNIMNAETFKSVVGDKPVSQVFVRVEPGQADDVGQDLEKVLQGYTGVEVQPGNFIGQIVGTVFDFLIAAVNALLAMSVIVALVGIVNTMTLSIFERRRELGMVRALGMTRQQVGRMVRFEAVLIGLLGTLVGMGAGILLSWVVISSIADGAIDLSFNWARVGLIFLVGILVGVVASILPARRATRLNMLDAMSEA</sequence>
<dbReference type="GO" id="GO:0022857">
    <property type="term" value="F:transmembrane transporter activity"/>
    <property type="evidence" value="ECO:0007669"/>
    <property type="project" value="TreeGrafter"/>
</dbReference>
<dbReference type="InterPro" id="IPR003838">
    <property type="entry name" value="ABC3_permease_C"/>
</dbReference>
<evidence type="ECO:0000256" key="1">
    <source>
        <dbReference type="ARBA" id="ARBA00004651"/>
    </source>
</evidence>
<evidence type="ECO:0000256" key="2">
    <source>
        <dbReference type="ARBA" id="ARBA00022475"/>
    </source>
</evidence>
<feature type="transmembrane region" description="Helical" evidence="7">
    <location>
        <begin position="311"/>
        <end position="337"/>
    </location>
</feature>
<feature type="transmembrane region" description="Helical" evidence="7">
    <location>
        <begin position="806"/>
        <end position="828"/>
    </location>
</feature>
<evidence type="ECO:0000256" key="6">
    <source>
        <dbReference type="ARBA" id="ARBA00038076"/>
    </source>
</evidence>
<dbReference type="EMBL" id="CAFAAQ010000251">
    <property type="protein sequence ID" value="CAB4824561.1"/>
    <property type="molecule type" value="Genomic_DNA"/>
</dbReference>
<protein>
    <submittedName>
        <fullName evidence="10">Unannotated protein</fullName>
    </submittedName>
</protein>
<feature type="domain" description="MacB-like periplasmic core" evidence="9">
    <location>
        <begin position="18"/>
        <end position="231"/>
    </location>
</feature>
<feature type="transmembrane region" description="Helical" evidence="7">
    <location>
        <begin position="771"/>
        <end position="794"/>
    </location>
</feature>
<dbReference type="GO" id="GO:0005886">
    <property type="term" value="C:plasma membrane"/>
    <property type="evidence" value="ECO:0007669"/>
    <property type="project" value="UniProtKB-SubCell"/>
</dbReference>
<feature type="transmembrane region" description="Helical" evidence="7">
    <location>
        <begin position="358"/>
        <end position="382"/>
    </location>
</feature>
<dbReference type="AlphaFoldDB" id="A0A6J6QN38"/>
<dbReference type="InterPro" id="IPR050250">
    <property type="entry name" value="Macrolide_Exporter_MacB"/>
</dbReference>
<evidence type="ECO:0000256" key="4">
    <source>
        <dbReference type="ARBA" id="ARBA00022989"/>
    </source>
</evidence>
<dbReference type="Pfam" id="PF02687">
    <property type="entry name" value="FtsX"/>
    <property type="match status" value="2"/>
</dbReference>
<dbReference type="PANTHER" id="PTHR30572:SF4">
    <property type="entry name" value="ABC TRANSPORTER PERMEASE YTRF"/>
    <property type="match status" value="1"/>
</dbReference>
<reference evidence="10" key="1">
    <citation type="submission" date="2020-05" db="EMBL/GenBank/DDBJ databases">
        <authorList>
            <person name="Chiriac C."/>
            <person name="Salcher M."/>
            <person name="Ghai R."/>
            <person name="Kavagutti S V."/>
        </authorList>
    </citation>
    <scope>NUCLEOTIDE SEQUENCE</scope>
</reference>
<proteinExistence type="inferred from homology"/>
<dbReference type="InterPro" id="IPR025857">
    <property type="entry name" value="MacB_PCD"/>
</dbReference>
<feature type="transmembrane region" description="Helical" evidence="7">
    <location>
        <begin position="430"/>
        <end position="448"/>
    </location>
</feature>
<dbReference type="PANTHER" id="PTHR30572">
    <property type="entry name" value="MEMBRANE COMPONENT OF TRANSPORTER-RELATED"/>
    <property type="match status" value="1"/>
</dbReference>
<evidence type="ECO:0000256" key="5">
    <source>
        <dbReference type="ARBA" id="ARBA00023136"/>
    </source>
</evidence>
<evidence type="ECO:0000313" key="11">
    <source>
        <dbReference type="EMBL" id="CAB4824561.1"/>
    </source>
</evidence>
<feature type="domain" description="ABC3 transporter permease C-terminal" evidence="8">
    <location>
        <begin position="722"/>
        <end position="837"/>
    </location>
</feature>
<feature type="transmembrane region" description="Helical" evidence="7">
    <location>
        <begin position="402"/>
        <end position="423"/>
    </location>
</feature>
<evidence type="ECO:0000256" key="7">
    <source>
        <dbReference type="SAM" id="Phobius"/>
    </source>
</evidence>
<evidence type="ECO:0000259" key="8">
    <source>
        <dbReference type="Pfam" id="PF02687"/>
    </source>
</evidence>
<comment type="subcellular location">
    <subcellularLocation>
        <location evidence="1">Cell membrane</location>
        <topology evidence="1">Multi-pass membrane protein</topology>
    </subcellularLocation>
</comment>
<feature type="transmembrane region" description="Helical" evidence="7">
    <location>
        <begin position="486"/>
        <end position="505"/>
    </location>
</feature>
<dbReference type="EMBL" id="CAEZXS010000200">
    <property type="protein sequence ID" value="CAB4710405.1"/>
    <property type="molecule type" value="Genomic_DNA"/>
</dbReference>
<gene>
    <name evidence="10" type="ORF">UFOPK2582_01395</name>
    <name evidence="11" type="ORF">UFOPK3046_01927</name>
</gene>
<feature type="domain" description="ABC3 transporter permease C-terminal" evidence="8">
    <location>
        <begin position="267"/>
        <end position="387"/>
    </location>
</feature>
<dbReference type="Pfam" id="PF12704">
    <property type="entry name" value="MacB_PCD"/>
    <property type="match status" value="1"/>
</dbReference>
<feature type="transmembrane region" description="Helical" evidence="7">
    <location>
        <begin position="16"/>
        <end position="36"/>
    </location>
</feature>
<evidence type="ECO:0000256" key="3">
    <source>
        <dbReference type="ARBA" id="ARBA00022692"/>
    </source>
</evidence>
<keyword evidence="2" id="KW-1003">Cell membrane</keyword>
<keyword evidence="3 7" id="KW-0812">Transmembrane</keyword>
<feature type="transmembrane region" description="Helical" evidence="7">
    <location>
        <begin position="715"/>
        <end position="744"/>
    </location>
</feature>
<feature type="transmembrane region" description="Helical" evidence="7">
    <location>
        <begin position="267"/>
        <end position="291"/>
    </location>
</feature>
<name>A0A6J6QN38_9ZZZZ</name>
<evidence type="ECO:0000313" key="10">
    <source>
        <dbReference type="EMBL" id="CAB4710405.1"/>
    </source>
</evidence>
<organism evidence="10">
    <name type="scientific">freshwater metagenome</name>
    <dbReference type="NCBI Taxonomy" id="449393"/>
    <lineage>
        <taxon>unclassified sequences</taxon>
        <taxon>metagenomes</taxon>
        <taxon>ecological metagenomes</taxon>
    </lineage>
</organism>
<comment type="similarity">
    <text evidence="6">Belongs to the ABC-4 integral membrane protein family.</text>
</comment>
<evidence type="ECO:0000259" key="9">
    <source>
        <dbReference type="Pfam" id="PF12704"/>
    </source>
</evidence>
<accession>A0A6J6QN38</accession>
<keyword evidence="4 7" id="KW-1133">Transmembrane helix</keyword>